<organism evidence="2">
    <name type="scientific">Brucella pinnipedialis M292/94/1</name>
    <dbReference type="NCBI Taxonomy" id="520462"/>
    <lineage>
        <taxon>Bacteria</taxon>
        <taxon>Pseudomonadati</taxon>
        <taxon>Pseudomonadota</taxon>
        <taxon>Alphaproteobacteria</taxon>
        <taxon>Hyphomicrobiales</taxon>
        <taxon>Brucellaceae</taxon>
        <taxon>Brucella/Ochrobactrum group</taxon>
        <taxon>Brucella</taxon>
    </lineage>
</organism>
<dbReference type="EMBL" id="EQ999546">
    <property type="protein sequence ID" value="EEZ30832.1"/>
    <property type="molecule type" value="Genomic_DNA"/>
</dbReference>
<evidence type="ECO:0000256" key="1">
    <source>
        <dbReference type="SAM" id="MobiDB-lite"/>
    </source>
</evidence>
<accession>A0A0E1XBZ5</accession>
<dbReference type="Proteomes" id="UP000004659">
    <property type="component" value="Unassembled WGS sequence"/>
</dbReference>
<proteinExistence type="predicted"/>
<name>A0A0E1XBZ5_9HYPH</name>
<gene>
    <name evidence="2" type="ORF">BALG_00952</name>
</gene>
<evidence type="ECO:0000313" key="2">
    <source>
        <dbReference type="EMBL" id="EEZ30832.1"/>
    </source>
</evidence>
<sequence length="71" mass="7615">MIVVGVFMTALILALLTSVKSLSCRGQRFCCILATARKVCAHSPDYPKTGSKQPSFGLNQSQNSEKALLKG</sequence>
<feature type="region of interest" description="Disordered" evidence="1">
    <location>
        <begin position="48"/>
        <end position="71"/>
    </location>
</feature>
<protein>
    <submittedName>
        <fullName evidence="2">Uncharacterized protein</fullName>
    </submittedName>
</protein>
<feature type="compositionally biased region" description="Polar residues" evidence="1">
    <location>
        <begin position="50"/>
        <end position="65"/>
    </location>
</feature>
<dbReference type="HOGENOM" id="CLU_202365_0_0_5"/>
<dbReference type="AlphaFoldDB" id="A0A0E1XBZ5"/>
<reference evidence="2" key="1">
    <citation type="submission" date="2009-01" db="EMBL/GenBank/DDBJ databases">
        <title>The Genome Sequence of Brucella pinnipedialis M292/94/1.</title>
        <authorList>
            <consortium name="The Broad Institute Genome Sequencing Platform"/>
            <person name="Ward D."/>
            <person name="Young S.K."/>
            <person name="Kodira C.D."/>
            <person name="Zeng Q."/>
            <person name="Koehrsen M."/>
            <person name="Alvarado L."/>
            <person name="Berlin A."/>
            <person name="Borenstein D."/>
            <person name="Chen Z."/>
            <person name="Engels R."/>
            <person name="Freedman E."/>
            <person name="Gellesch M."/>
            <person name="Goldberg J."/>
            <person name="Griggs A."/>
            <person name="Gujja S."/>
            <person name="Heiman D."/>
            <person name="Hepburn T."/>
            <person name="Howarth C."/>
            <person name="Jen D."/>
            <person name="Larson L."/>
            <person name="Lewis B."/>
            <person name="Mehta T."/>
            <person name="Park D."/>
            <person name="Pearson M."/>
            <person name="Roberts A."/>
            <person name="Saif S."/>
            <person name="Shea T."/>
            <person name="Shenoy N."/>
            <person name="Sisk P."/>
            <person name="Stolte C."/>
            <person name="Sykes S."/>
            <person name="Walk T."/>
            <person name="White J."/>
            <person name="Yandava C."/>
            <person name="Whatmore A.M."/>
            <person name="Perrett L.L."/>
            <person name="O'Callaghan D."/>
            <person name="Nusbaum C."/>
            <person name="Galagan J."/>
            <person name="Birren B."/>
        </authorList>
    </citation>
    <scope>NUCLEOTIDE SEQUENCE [LARGE SCALE GENOMIC DNA]</scope>
    <source>
        <strain evidence="2">M292/94/1</strain>
    </source>
</reference>